<evidence type="ECO:0000313" key="1">
    <source>
        <dbReference type="EMBL" id="HIU65335.1"/>
    </source>
</evidence>
<name>A0A9D1MRJ7_9PROT</name>
<sequence>MLEKKATNTNNIPKSYLKFKALLPRDGFCILKPDDFKKMIKIIHDEQDKKTKNVLFGEVLDKLFAGGWGWYMRYGQSLSSARPIRRAYQLPESERDKALKVLRMVKDMHIELRYKPSYIGIINSFIREFGGKTVSREQQNQKQKEEFNKAISKIKSGSKMPRKLKKRLTKLEKVH</sequence>
<organism evidence="1 2">
    <name type="scientific">Candidatus Enterousia avicola</name>
    <dbReference type="NCBI Taxonomy" id="2840787"/>
    <lineage>
        <taxon>Bacteria</taxon>
        <taxon>Pseudomonadati</taxon>
        <taxon>Pseudomonadota</taxon>
        <taxon>Alphaproteobacteria</taxon>
        <taxon>Candidatus Enterousia</taxon>
    </lineage>
</organism>
<accession>A0A9D1MRJ7</accession>
<dbReference type="AlphaFoldDB" id="A0A9D1MRJ7"/>
<reference evidence="1" key="2">
    <citation type="journal article" date="2021" name="PeerJ">
        <title>Extensive microbial diversity within the chicken gut microbiome revealed by metagenomics and culture.</title>
        <authorList>
            <person name="Gilroy R."/>
            <person name="Ravi A."/>
            <person name="Getino M."/>
            <person name="Pursley I."/>
            <person name="Horton D.L."/>
            <person name="Alikhan N.F."/>
            <person name="Baker D."/>
            <person name="Gharbi K."/>
            <person name="Hall N."/>
            <person name="Watson M."/>
            <person name="Adriaenssens E.M."/>
            <person name="Foster-Nyarko E."/>
            <person name="Jarju S."/>
            <person name="Secka A."/>
            <person name="Antonio M."/>
            <person name="Oren A."/>
            <person name="Chaudhuri R.R."/>
            <person name="La Ragione R."/>
            <person name="Hildebrand F."/>
            <person name="Pallen M.J."/>
        </authorList>
    </citation>
    <scope>NUCLEOTIDE SEQUENCE</scope>
    <source>
        <strain evidence="1">CHK136-897</strain>
    </source>
</reference>
<dbReference type="EMBL" id="DVNO01000012">
    <property type="protein sequence ID" value="HIU65335.1"/>
    <property type="molecule type" value="Genomic_DNA"/>
</dbReference>
<gene>
    <name evidence="1" type="ORF">IAC63_01705</name>
</gene>
<dbReference type="Proteomes" id="UP000824142">
    <property type="component" value="Unassembled WGS sequence"/>
</dbReference>
<comment type="caution">
    <text evidence="1">The sequence shown here is derived from an EMBL/GenBank/DDBJ whole genome shotgun (WGS) entry which is preliminary data.</text>
</comment>
<reference evidence="1" key="1">
    <citation type="submission" date="2020-10" db="EMBL/GenBank/DDBJ databases">
        <authorList>
            <person name="Gilroy R."/>
        </authorList>
    </citation>
    <scope>NUCLEOTIDE SEQUENCE</scope>
    <source>
        <strain evidence="1">CHK136-897</strain>
    </source>
</reference>
<protein>
    <submittedName>
        <fullName evidence="1">Uncharacterized protein</fullName>
    </submittedName>
</protein>
<evidence type="ECO:0000313" key="2">
    <source>
        <dbReference type="Proteomes" id="UP000824142"/>
    </source>
</evidence>
<proteinExistence type="predicted"/>